<dbReference type="Gene3D" id="3.40.50.1820">
    <property type="entry name" value="alpha/beta hydrolase"/>
    <property type="match status" value="1"/>
</dbReference>
<evidence type="ECO:0000313" key="2">
    <source>
        <dbReference type="Proteomes" id="UP001139000"/>
    </source>
</evidence>
<dbReference type="GO" id="GO:0016042">
    <property type="term" value="P:lipid catabolic process"/>
    <property type="evidence" value="ECO:0007669"/>
    <property type="project" value="InterPro"/>
</dbReference>
<dbReference type="Proteomes" id="UP001139000">
    <property type="component" value="Unassembled WGS sequence"/>
</dbReference>
<evidence type="ECO:0000313" key="1">
    <source>
        <dbReference type="EMBL" id="MCF0063868.1"/>
    </source>
</evidence>
<dbReference type="InterPro" id="IPR029058">
    <property type="entry name" value="AB_hydrolase_fold"/>
</dbReference>
<dbReference type="SUPFAM" id="SSF53474">
    <property type="entry name" value="alpha/beta-Hydrolases"/>
    <property type="match status" value="1"/>
</dbReference>
<dbReference type="GO" id="GO:0004806">
    <property type="term" value="F:triacylglycerol lipase activity"/>
    <property type="evidence" value="ECO:0007669"/>
    <property type="project" value="InterPro"/>
</dbReference>
<reference evidence="1" key="1">
    <citation type="submission" date="2021-12" db="EMBL/GenBank/DDBJ databases">
        <title>Novel species in genus Dyadobacter.</title>
        <authorList>
            <person name="Ma C."/>
        </authorList>
    </citation>
    <scope>NUCLEOTIDE SEQUENCE</scope>
    <source>
        <strain evidence="1">LJ419</strain>
    </source>
</reference>
<sequence length="402" mass="44363">MQNFTIVVFQKRLSFLLVWTLLLLYSCKDDKPLPIDPPVENEYLEESSVITELTQQQVAQKATALNPILAGYVKNGIKVYKITYKTKNTDGTDIMASGALILPSTPNPVSMISVQHGTIRDDSSAPSNFQDGSEGASFGSLFGSMGYIIAYPDYIGYGASKDLPHPYEHRASLASASLDMLRASKEFLKGRTDVKWDEKLYIAGYSEGGYATMSLHKMIEDEAAGEFNLRASSCGAGAYDKTAFMKHVINTKTQGVASYNALYLWVLLTYDRIYKLNRPASYYFKEPYAAGITQSGITTPINVSFDSILNESFKKDLNDGKDADFVAAIADNDVYNWKPKVPVQLYHGDADQLVFYFNSEKAYTTMKALGANVQLIPVPDGTHSSSITSYLIGTLAFFTSTK</sequence>
<dbReference type="RefSeq" id="WP_234656779.1">
    <property type="nucleotide sequence ID" value="NZ_CP094997.1"/>
</dbReference>
<gene>
    <name evidence="1" type="ORF">LXM26_20300</name>
</gene>
<dbReference type="PANTHER" id="PTHR34853:SF1">
    <property type="entry name" value="LIPASE 5"/>
    <property type="match status" value="1"/>
</dbReference>
<name>A0A9X1TMS4_9BACT</name>
<organism evidence="1 2">
    <name type="scientific">Dyadobacter chenwenxiniae</name>
    <dbReference type="NCBI Taxonomy" id="2906456"/>
    <lineage>
        <taxon>Bacteria</taxon>
        <taxon>Pseudomonadati</taxon>
        <taxon>Bacteroidota</taxon>
        <taxon>Cytophagia</taxon>
        <taxon>Cytophagales</taxon>
        <taxon>Spirosomataceae</taxon>
        <taxon>Dyadobacter</taxon>
    </lineage>
</organism>
<comment type="caution">
    <text evidence="1">The sequence shown here is derived from an EMBL/GenBank/DDBJ whole genome shotgun (WGS) entry which is preliminary data.</text>
</comment>
<keyword evidence="2" id="KW-1185">Reference proteome</keyword>
<protein>
    <submittedName>
        <fullName evidence="1">Prolyl oligopeptidase family serine peptidase</fullName>
    </submittedName>
</protein>
<dbReference type="AlphaFoldDB" id="A0A9X1TMS4"/>
<dbReference type="InterPro" id="IPR005152">
    <property type="entry name" value="Lipase_secreted"/>
</dbReference>
<accession>A0A9X1TMS4</accession>
<dbReference type="EMBL" id="JAJTTC010000006">
    <property type="protein sequence ID" value="MCF0063868.1"/>
    <property type="molecule type" value="Genomic_DNA"/>
</dbReference>
<dbReference type="Gene3D" id="1.10.260.160">
    <property type="match status" value="1"/>
</dbReference>
<dbReference type="PANTHER" id="PTHR34853">
    <property type="match status" value="1"/>
</dbReference>
<proteinExistence type="predicted"/>
<dbReference type="Pfam" id="PF03583">
    <property type="entry name" value="LIP"/>
    <property type="match status" value="1"/>
</dbReference>